<dbReference type="AlphaFoldDB" id="A0A2H1FGB0"/>
<keyword evidence="1" id="KW-0472">Membrane</keyword>
<proteinExistence type="predicted"/>
<sequence>MMPFDIDQTMLVYLGMITAGIFIFPFWSDTIPYLYQIIGTGLVAAGGFLVYYKSRKR</sequence>
<keyword evidence="3" id="KW-1185">Reference proteome</keyword>
<organism evidence="2 3">
    <name type="scientific">Candidatus Nitrosotalea okcheonensis</name>
    <dbReference type="NCBI Taxonomy" id="1903276"/>
    <lineage>
        <taxon>Archaea</taxon>
        <taxon>Nitrososphaerota</taxon>
        <taxon>Nitrososphaeria</taxon>
        <taxon>Nitrosotaleales</taxon>
        <taxon>Nitrosotaleaceae</taxon>
        <taxon>Nitrosotalea</taxon>
    </lineage>
</organism>
<protein>
    <submittedName>
        <fullName evidence="2">Uncharacterized protein</fullName>
    </submittedName>
</protein>
<accession>A0A2H1FGB0</accession>
<keyword evidence="1" id="KW-0812">Transmembrane</keyword>
<reference evidence="3" key="1">
    <citation type="submission" date="2017-03" db="EMBL/GenBank/DDBJ databases">
        <authorList>
            <person name="Herbold C."/>
        </authorList>
    </citation>
    <scope>NUCLEOTIDE SEQUENCE [LARGE SCALE GENOMIC DNA]</scope>
</reference>
<evidence type="ECO:0000313" key="2">
    <source>
        <dbReference type="EMBL" id="SMH71722.1"/>
    </source>
</evidence>
<evidence type="ECO:0000313" key="3">
    <source>
        <dbReference type="Proteomes" id="UP000230607"/>
    </source>
</evidence>
<dbReference type="EMBL" id="LT841358">
    <property type="protein sequence ID" value="SMH71722.1"/>
    <property type="molecule type" value="Genomic_DNA"/>
</dbReference>
<name>A0A2H1FGB0_9ARCH</name>
<feature type="transmembrane region" description="Helical" evidence="1">
    <location>
        <begin position="9"/>
        <end position="27"/>
    </location>
</feature>
<feature type="transmembrane region" description="Helical" evidence="1">
    <location>
        <begin position="33"/>
        <end position="52"/>
    </location>
</feature>
<gene>
    <name evidence="2" type="ORF">NCS_11534</name>
</gene>
<evidence type="ECO:0000256" key="1">
    <source>
        <dbReference type="SAM" id="Phobius"/>
    </source>
</evidence>
<keyword evidence="1" id="KW-1133">Transmembrane helix</keyword>
<dbReference type="Proteomes" id="UP000230607">
    <property type="component" value="Chromosome 1"/>
</dbReference>